<feature type="domain" description="Gamma tubulin complex component C-terminal" evidence="7">
    <location>
        <begin position="370"/>
        <end position="603"/>
    </location>
</feature>
<feature type="non-terminal residue" evidence="9">
    <location>
        <position position="1"/>
    </location>
</feature>
<accession>A0A813MI69</accession>
<comment type="subcellular location">
    <subcellularLocation>
        <location evidence="1 6">Cytoplasm</location>
        <location evidence="1 6">Cytoskeleton</location>
        <location evidence="1 6">Microtubule organizing center</location>
    </subcellularLocation>
</comment>
<proteinExistence type="inferred from homology"/>
<dbReference type="GO" id="GO:0051011">
    <property type="term" value="F:microtubule minus-end binding"/>
    <property type="evidence" value="ECO:0007669"/>
    <property type="project" value="TreeGrafter"/>
</dbReference>
<protein>
    <recommendedName>
        <fullName evidence="6">Gamma-tubulin complex component</fullName>
    </recommendedName>
</protein>
<keyword evidence="5 6" id="KW-0206">Cytoskeleton</keyword>
<dbReference type="GO" id="GO:0005874">
    <property type="term" value="C:microtubule"/>
    <property type="evidence" value="ECO:0007669"/>
    <property type="project" value="UniProtKB-KW"/>
</dbReference>
<evidence type="ECO:0000259" key="8">
    <source>
        <dbReference type="Pfam" id="PF17681"/>
    </source>
</evidence>
<sequence>MLHELLMCLLGNTGGLFQYKLENNKHKIKLVENLEFIHPAEVEVCNKLAELGNFYRQLCEFYDNYSFGKSFENKKLKCGYYLYAFCNGLNLVVLEPYRVKVSELETDLLKDHHHNVTYLQSHLEFHYTLFSTLSSLVDDIIAKNLHGCQIADLIYKKTISGDSLIKETFNKILTITHEVLYKQLREWLIYGNLNDKFNEFFIYLDPTQPEETMVDKTRKNQEYDDDMNINETEELLMGSRFSSKYSQFSIESTQLPSYISFKIANKILFTGELLQLFKAKSLNEIYSNDKENTQFSFNLSVNKVQLIMETNKALNQEFNIMNQKMDVFSKKIWAISQCEFSIISFDSLISEIRDYVSEEVWSLIVGKYNLFGEFQKLKDMFLMGRGELFATFLDTAKPLLNKPLDQNFEYNINYFFQKSISRMLLDDELWLSKFRIICLDPINSKKIDKESNGWNRIGLSYKVEWPFHSLITQKVIKKYNEIFNYLLILRRVQIELNQCFRLQMRMGTKTNKINPRVWLTRNHMSFLIDNLQFYLQADVLETQFDELENKIRTSKDFEQIRYAHDTFLTKIHAQSFISNNLVWSCLNEILESCLNFCAIIIGFDENKDFPNSKIEPIIN</sequence>
<gene>
    <name evidence="9" type="ORF">OXX778_LOCUS1650</name>
</gene>
<dbReference type="GO" id="GO:0043015">
    <property type="term" value="F:gamma-tubulin binding"/>
    <property type="evidence" value="ECO:0007669"/>
    <property type="project" value="InterPro"/>
</dbReference>
<dbReference type="Proteomes" id="UP000663879">
    <property type="component" value="Unassembled WGS sequence"/>
</dbReference>
<dbReference type="InterPro" id="IPR040457">
    <property type="entry name" value="GCP_C"/>
</dbReference>
<evidence type="ECO:0000256" key="3">
    <source>
        <dbReference type="ARBA" id="ARBA00022490"/>
    </source>
</evidence>
<organism evidence="9 10">
    <name type="scientific">Brachionus calyciflorus</name>
    <dbReference type="NCBI Taxonomy" id="104777"/>
    <lineage>
        <taxon>Eukaryota</taxon>
        <taxon>Metazoa</taxon>
        <taxon>Spiralia</taxon>
        <taxon>Gnathifera</taxon>
        <taxon>Rotifera</taxon>
        <taxon>Eurotatoria</taxon>
        <taxon>Monogononta</taxon>
        <taxon>Pseudotrocha</taxon>
        <taxon>Ploima</taxon>
        <taxon>Brachionidae</taxon>
        <taxon>Brachionus</taxon>
    </lineage>
</organism>
<reference evidence="9" key="1">
    <citation type="submission" date="2021-02" db="EMBL/GenBank/DDBJ databases">
        <authorList>
            <person name="Nowell W R."/>
        </authorList>
    </citation>
    <scope>NUCLEOTIDE SEQUENCE</scope>
    <source>
        <strain evidence="9">Ploen Becks lab</strain>
    </source>
</reference>
<feature type="domain" description="Gamma tubulin complex component protein N-terminal" evidence="8">
    <location>
        <begin position="2"/>
        <end position="367"/>
    </location>
</feature>
<dbReference type="OrthoDB" id="78652at2759"/>
<evidence type="ECO:0000256" key="6">
    <source>
        <dbReference type="RuleBase" id="RU363050"/>
    </source>
</evidence>
<dbReference type="GO" id="GO:0007020">
    <property type="term" value="P:microtubule nucleation"/>
    <property type="evidence" value="ECO:0007669"/>
    <property type="project" value="InterPro"/>
</dbReference>
<name>A0A813MI69_9BILA</name>
<dbReference type="GO" id="GO:0051321">
    <property type="term" value="P:meiotic cell cycle"/>
    <property type="evidence" value="ECO:0007669"/>
    <property type="project" value="TreeGrafter"/>
</dbReference>
<dbReference type="GO" id="GO:0000930">
    <property type="term" value="C:gamma-tubulin complex"/>
    <property type="evidence" value="ECO:0007669"/>
    <property type="project" value="TreeGrafter"/>
</dbReference>
<evidence type="ECO:0000313" key="9">
    <source>
        <dbReference type="EMBL" id="CAF0716052.1"/>
    </source>
</evidence>
<dbReference type="Pfam" id="PF17681">
    <property type="entry name" value="GCP_N_terminal"/>
    <property type="match status" value="1"/>
</dbReference>
<keyword evidence="10" id="KW-1185">Reference proteome</keyword>
<dbReference type="InterPro" id="IPR041470">
    <property type="entry name" value="GCP_N"/>
</dbReference>
<dbReference type="PANTHER" id="PTHR19302:SF27">
    <property type="entry name" value="GAMMA-TUBULIN COMPLEX COMPONENT 4"/>
    <property type="match status" value="1"/>
</dbReference>
<dbReference type="PANTHER" id="PTHR19302">
    <property type="entry name" value="GAMMA TUBULIN COMPLEX PROTEIN"/>
    <property type="match status" value="1"/>
</dbReference>
<comment type="caution">
    <text evidence="9">The sequence shown here is derived from an EMBL/GenBank/DDBJ whole genome shotgun (WGS) entry which is preliminary data.</text>
</comment>
<evidence type="ECO:0000256" key="1">
    <source>
        <dbReference type="ARBA" id="ARBA00004267"/>
    </source>
</evidence>
<dbReference type="GO" id="GO:0051225">
    <property type="term" value="P:spindle assembly"/>
    <property type="evidence" value="ECO:0007669"/>
    <property type="project" value="TreeGrafter"/>
</dbReference>
<keyword evidence="3 6" id="KW-0963">Cytoplasm</keyword>
<dbReference type="GO" id="GO:0000278">
    <property type="term" value="P:mitotic cell cycle"/>
    <property type="evidence" value="ECO:0007669"/>
    <property type="project" value="TreeGrafter"/>
</dbReference>
<dbReference type="Pfam" id="PF04130">
    <property type="entry name" value="GCP_C_terminal"/>
    <property type="match status" value="1"/>
</dbReference>
<dbReference type="AlphaFoldDB" id="A0A813MI69"/>
<evidence type="ECO:0000256" key="2">
    <source>
        <dbReference type="ARBA" id="ARBA00010337"/>
    </source>
</evidence>
<dbReference type="GO" id="GO:0000922">
    <property type="term" value="C:spindle pole"/>
    <property type="evidence" value="ECO:0007669"/>
    <property type="project" value="InterPro"/>
</dbReference>
<dbReference type="InterPro" id="IPR007259">
    <property type="entry name" value="GCP"/>
</dbReference>
<dbReference type="Gene3D" id="1.20.120.1900">
    <property type="entry name" value="Gamma-tubulin complex, C-terminal domain"/>
    <property type="match status" value="1"/>
</dbReference>
<dbReference type="InterPro" id="IPR042241">
    <property type="entry name" value="GCP_C_sf"/>
</dbReference>
<dbReference type="EMBL" id="CAJNOC010000112">
    <property type="protein sequence ID" value="CAF0716052.1"/>
    <property type="molecule type" value="Genomic_DNA"/>
</dbReference>
<keyword evidence="4 6" id="KW-0493">Microtubule</keyword>
<evidence type="ECO:0000313" key="10">
    <source>
        <dbReference type="Proteomes" id="UP000663879"/>
    </source>
</evidence>
<evidence type="ECO:0000256" key="4">
    <source>
        <dbReference type="ARBA" id="ARBA00022701"/>
    </source>
</evidence>
<dbReference type="GO" id="GO:0031122">
    <property type="term" value="P:cytoplasmic microtubule organization"/>
    <property type="evidence" value="ECO:0007669"/>
    <property type="project" value="TreeGrafter"/>
</dbReference>
<evidence type="ECO:0000256" key="5">
    <source>
        <dbReference type="ARBA" id="ARBA00023212"/>
    </source>
</evidence>
<evidence type="ECO:0000259" key="7">
    <source>
        <dbReference type="Pfam" id="PF04130"/>
    </source>
</evidence>
<comment type="similarity">
    <text evidence="2 6">Belongs to the TUBGCP family.</text>
</comment>